<evidence type="ECO:0000256" key="1">
    <source>
        <dbReference type="SAM" id="MobiDB-lite"/>
    </source>
</evidence>
<comment type="caution">
    <text evidence="3">The sequence shown here is derived from an EMBL/GenBank/DDBJ whole genome shotgun (WGS) entry which is preliminary data.</text>
</comment>
<evidence type="ECO:0000313" key="4">
    <source>
        <dbReference type="Proteomes" id="UP001500724"/>
    </source>
</evidence>
<organism evidence="3 4">
    <name type="scientific">Streptomyces thermocarboxydovorans</name>
    <dbReference type="NCBI Taxonomy" id="59298"/>
    <lineage>
        <taxon>Bacteria</taxon>
        <taxon>Bacillati</taxon>
        <taxon>Actinomycetota</taxon>
        <taxon>Actinomycetes</taxon>
        <taxon>Kitasatosporales</taxon>
        <taxon>Streptomycetaceae</taxon>
        <taxon>Streptomyces</taxon>
    </lineage>
</organism>
<reference evidence="3 4" key="1">
    <citation type="journal article" date="2019" name="Int. J. Syst. Evol. Microbiol.">
        <title>The Global Catalogue of Microorganisms (GCM) 10K type strain sequencing project: providing services to taxonomists for standard genome sequencing and annotation.</title>
        <authorList>
            <consortium name="The Broad Institute Genomics Platform"/>
            <consortium name="The Broad Institute Genome Sequencing Center for Infectious Disease"/>
            <person name="Wu L."/>
            <person name="Ma J."/>
        </authorList>
    </citation>
    <scope>NUCLEOTIDE SEQUENCE [LARGE SCALE GENOMIC DNA]</scope>
    <source>
        <strain evidence="3 4">JCM 10367</strain>
    </source>
</reference>
<feature type="region of interest" description="Disordered" evidence="1">
    <location>
        <begin position="35"/>
        <end position="68"/>
    </location>
</feature>
<dbReference type="EMBL" id="BAAAGU010000047">
    <property type="protein sequence ID" value="GAA0659290.1"/>
    <property type="molecule type" value="Genomic_DNA"/>
</dbReference>
<name>A0ABN1HMN2_9ACTN</name>
<feature type="chain" id="PRO_5047119471" description="Secreted protein" evidence="2">
    <location>
        <begin position="36"/>
        <end position="135"/>
    </location>
</feature>
<protein>
    <recommendedName>
        <fullName evidence="5">Secreted protein</fullName>
    </recommendedName>
</protein>
<accession>A0ABN1HMN2</accession>
<dbReference type="RefSeq" id="WP_344004498.1">
    <property type="nucleotide sequence ID" value="NZ_BAAAGU010000047.1"/>
</dbReference>
<keyword evidence="4" id="KW-1185">Reference proteome</keyword>
<proteinExistence type="predicted"/>
<dbReference type="Proteomes" id="UP001500724">
    <property type="component" value="Unassembled WGS sequence"/>
</dbReference>
<gene>
    <name evidence="3" type="ORF">GCM10009535_43280</name>
</gene>
<evidence type="ECO:0000313" key="3">
    <source>
        <dbReference type="EMBL" id="GAA0659290.1"/>
    </source>
</evidence>
<evidence type="ECO:0000256" key="2">
    <source>
        <dbReference type="SAM" id="SignalP"/>
    </source>
</evidence>
<sequence length="135" mass="13252">MARQDSPKTSTARRVLAVLATASVALGAAATTAAAADSESLLGESGSRSGALGELDPQSGLDATTGAVGHATAPVTELKPNALDGTGFDVLNNGAGTQVADFQPVNTRAVTDPVAKADSVGGIPPVAQTTELLRG</sequence>
<feature type="signal peptide" evidence="2">
    <location>
        <begin position="1"/>
        <end position="35"/>
    </location>
</feature>
<feature type="compositionally biased region" description="Low complexity" evidence="1">
    <location>
        <begin position="35"/>
        <end position="55"/>
    </location>
</feature>
<keyword evidence="2" id="KW-0732">Signal</keyword>
<evidence type="ECO:0008006" key="5">
    <source>
        <dbReference type="Google" id="ProtNLM"/>
    </source>
</evidence>